<evidence type="ECO:0000313" key="2">
    <source>
        <dbReference type="Proteomes" id="UP001066276"/>
    </source>
</evidence>
<accession>A0AAV7S7Y8</accession>
<organism evidence="1 2">
    <name type="scientific">Pleurodeles waltl</name>
    <name type="common">Iberian ribbed newt</name>
    <dbReference type="NCBI Taxonomy" id="8319"/>
    <lineage>
        <taxon>Eukaryota</taxon>
        <taxon>Metazoa</taxon>
        <taxon>Chordata</taxon>
        <taxon>Craniata</taxon>
        <taxon>Vertebrata</taxon>
        <taxon>Euteleostomi</taxon>
        <taxon>Amphibia</taxon>
        <taxon>Batrachia</taxon>
        <taxon>Caudata</taxon>
        <taxon>Salamandroidea</taxon>
        <taxon>Salamandridae</taxon>
        <taxon>Pleurodelinae</taxon>
        <taxon>Pleurodeles</taxon>
    </lineage>
</organism>
<protein>
    <submittedName>
        <fullName evidence="1">Uncharacterized protein</fullName>
    </submittedName>
</protein>
<evidence type="ECO:0000313" key="1">
    <source>
        <dbReference type="EMBL" id="KAJ1160193.1"/>
    </source>
</evidence>
<keyword evidence="2" id="KW-1185">Reference proteome</keyword>
<reference evidence="1" key="1">
    <citation type="journal article" date="2022" name="bioRxiv">
        <title>Sequencing and chromosome-scale assembly of the giantPleurodeles waltlgenome.</title>
        <authorList>
            <person name="Brown T."/>
            <person name="Elewa A."/>
            <person name="Iarovenko S."/>
            <person name="Subramanian E."/>
            <person name="Araus A.J."/>
            <person name="Petzold A."/>
            <person name="Susuki M."/>
            <person name="Suzuki K.-i.T."/>
            <person name="Hayashi T."/>
            <person name="Toyoda A."/>
            <person name="Oliveira C."/>
            <person name="Osipova E."/>
            <person name="Leigh N.D."/>
            <person name="Simon A."/>
            <person name="Yun M.H."/>
        </authorList>
    </citation>
    <scope>NUCLEOTIDE SEQUENCE</scope>
    <source>
        <strain evidence="1">20211129_DDA</strain>
        <tissue evidence="1">Liver</tissue>
    </source>
</reference>
<dbReference type="Proteomes" id="UP001066276">
    <property type="component" value="Chromosome 4_2"/>
</dbReference>
<dbReference type="EMBL" id="JANPWB010000008">
    <property type="protein sequence ID" value="KAJ1160193.1"/>
    <property type="molecule type" value="Genomic_DNA"/>
</dbReference>
<sequence>MVASTEGCSLPEVTGRQVAYLFGRCWRAHGAVLHSSLPTLLPACVRSDSSMVWRVLLRVLWGPATGRGRCFDRLVFKGRHNDLPDALELRDLLVELHNSLKNIDSKIDTPTSRLNNMSNQLAKHDECLAQPELHVSESEDGAVTHAEQL</sequence>
<proteinExistence type="predicted"/>
<comment type="caution">
    <text evidence="1">The sequence shown here is derived from an EMBL/GenBank/DDBJ whole genome shotgun (WGS) entry which is preliminary data.</text>
</comment>
<name>A0AAV7S7Y8_PLEWA</name>
<gene>
    <name evidence="1" type="ORF">NDU88_000695</name>
</gene>
<dbReference type="AlphaFoldDB" id="A0AAV7S7Y8"/>